<feature type="domain" description="Phospholipase D N-terminal" evidence="4">
    <location>
        <begin position="393"/>
        <end position="484"/>
    </location>
</feature>
<dbReference type="Gene3D" id="3.60.21.70">
    <property type="entry name" value="PhoD-like phosphatase"/>
    <property type="match status" value="1"/>
</dbReference>
<evidence type="ECO:0000313" key="5">
    <source>
        <dbReference type="EMBL" id="GAA4444566.1"/>
    </source>
</evidence>
<dbReference type="InterPro" id="IPR038607">
    <property type="entry name" value="PhoD-like_sf"/>
</dbReference>
<evidence type="ECO:0008006" key="7">
    <source>
        <dbReference type="Google" id="ProtNLM"/>
    </source>
</evidence>
<evidence type="ECO:0000256" key="2">
    <source>
        <dbReference type="SAM" id="Phobius"/>
    </source>
</evidence>
<dbReference type="Proteomes" id="UP001500840">
    <property type="component" value="Unassembled WGS sequence"/>
</dbReference>
<evidence type="ECO:0000259" key="4">
    <source>
        <dbReference type="Pfam" id="PF16655"/>
    </source>
</evidence>
<keyword evidence="6" id="KW-1185">Reference proteome</keyword>
<comment type="caution">
    <text evidence="5">The sequence shown here is derived from an EMBL/GenBank/DDBJ whole genome shotgun (WGS) entry which is preliminary data.</text>
</comment>
<dbReference type="InterPro" id="IPR019405">
    <property type="entry name" value="Lactonase_7-beta_prop"/>
</dbReference>
<gene>
    <name evidence="5" type="ORF">GCM10023156_03060</name>
</gene>
<feature type="domain" description="PhoD-like phosphatase metallophosphatase" evidence="3">
    <location>
        <begin position="538"/>
        <end position="776"/>
    </location>
</feature>
<dbReference type="InterPro" id="IPR052900">
    <property type="entry name" value="Phospholipid_Metab_Enz"/>
</dbReference>
<feature type="transmembrane region" description="Helical" evidence="2">
    <location>
        <begin position="12"/>
        <end position="33"/>
    </location>
</feature>
<dbReference type="InterPro" id="IPR011048">
    <property type="entry name" value="Haem_d1_sf"/>
</dbReference>
<dbReference type="InterPro" id="IPR015943">
    <property type="entry name" value="WD40/YVTN_repeat-like_dom_sf"/>
</dbReference>
<proteinExistence type="predicted"/>
<dbReference type="PANTHER" id="PTHR43606">
    <property type="entry name" value="PHOSPHATASE, PUTATIVE (AFU_ORTHOLOGUE AFUA_6G08710)-RELATED"/>
    <property type="match status" value="1"/>
</dbReference>
<keyword evidence="1" id="KW-0732">Signal</keyword>
<keyword evidence="2" id="KW-0472">Membrane</keyword>
<dbReference type="InterPro" id="IPR018946">
    <property type="entry name" value="PhoD-like_MPP"/>
</dbReference>
<keyword evidence="2" id="KW-0812">Transmembrane</keyword>
<dbReference type="RefSeq" id="WP_345318740.1">
    <property type="nucleotide sequence ID" value="NZ_BAABGA010000006.1"/>
</dbReference>
<name>A0ABP8M720_9BACT</name>
<accession>A0ABP8M720</accession>
<dbReference type="SUPFAM" id="SSF56300">
    <property type="entry name" value="Metallo-dependent phosphatases"/>
    <property type="match status" value="1"/>
</dbReference>
<sequence length="840" mass="92825">MTSTLCLKQRGLFRFAIRCGIAVILFASSVTAICAADQRLVVSISDLHQLGVVNVDDDGQLEVVSRTKIQGKPGSSCFDSTARNLYVSSANPNAVTVFRVQNEMLQPLQSVSVPAKPSYLTIDPSGRFLLASYFTTGQVSVHRIVGEGRLSNEPVQLLSVDERAHGVAVEPSGKFVFVPHTRPNVISQFRLDSHSGRLSPNTPAKLRRAENTGPRHLWFHPHARFVYGSDEQASRISMYVMDTETGTLSHQQSVSSLPEGYKGKATTSHVEVHPSGKFAYIANRVHNSVAVFDIDQATGLLTLRQHIDTESMPRSFAVSPDGRTLVAAGQRSGNLVSYKIADDGQLTKAATVAAGALPWWVTFAPQSTAADPVVETATVDPVVRNRRLSLGQGTIAGEVSDVSALLQTRLTQGTELDETGDLPGAAGVVCFQWSEHQGFDDAKRTRFQTATPERDFIVRAELDGLRPGTRYYYRAVYGATESETSMGPTCSFRTLQGAAGSRPVKFIVGSCMNYIKFMHGRAGNAGGPLTATAEDKRLGFPAFASMQSLQPEFFVGTGDIVYYDNPFRVAKTVEELRRCWHEQFRFPRMIDFFQNVPAYWSKDDHDFRYNDSDNESAKLPLPQTGINLFHEQLPIAPVDADQPRTYRTLRVNRDVQIWLTEGRDFRSPNDAEDGPNKTMWGDEQRAWLKSTLQASDAKWKLIISPTPMVGPDDAYKKDNHASLSGFRHEADAFFDWVKQNQIAQLFLICGDRHWQYHSIHPSGVNEFACGALNDENARMGVSPGADYGTDPKGVIDQPYTSPEPSGGFLQVEVGETLEVRFFDDQARQLYHARFPAAVGR</sequence>
<dbReference type="InterPro" id="IPR029052">
    <property type="entry name" value="Metallo-depent_PP-like"/>
</dbReference>
<reference evidence="6" key="1">
    <citation type="journal article" date="2019" name="Int. J. Syst. Evol. Microbiol.">
        <title>The Global Catalogue of Microorganisms (GCM) 10K type strain sequencing project: providing services to taxonomists for standard genome sequencing and annotation.</title>
        <authorList>
            <consortium name="The Broad Institute Genomics Platform"/>
            <consortium name="The Broad Institute Genome Sequencing Center for Infectious Disease"/>
            <person name="Wu L."/>
            <person name="Ma J."/>
        </authorList>
    </citation>
    <scope>NUCLEOTIDE SEQUENCE [LARGE SCALE GENOMIC DNA]</scope>
    <source>
        <strain evidence="6">JCM 17759</strain>
    </source>
</reference>
<dbReference type="InterPro" id="IPR008963">
    <property type="entry name" value="Purple_acid_Pase-like_N"/>
</dbReference>
<evidence type="ECO:0000256" key="1">
    <source>
        <dbReference type="ARBA" id="ARBA00022729"/>
    </source>
</evidence>
<dbReference type="PANTHER" id="PTHR43606:SF1">
    <property type="entry name" value="PHOD-LIKE PHOSPHATASE METALLOPHOSPHATASE DOMAIN-CONTAINING PROTEIN"/>
    <property type="match status" value="1"/>
</dbReference>
<dbReference type="Pfam" id="PF16655">
    <property type="entry name" value="PhoD_N"/>
    <property type="match status" value="1"/>
</dbReference>
<dbReference type="InterPro" id="IPR032093">
    <property type="entry name" value="PhoD_N"/>
</dbReference>
<dbReference type="Pfam" id="PF10282">
    <property type="entry name" value="Lactonase"/>
    <property type="match status" value="1"/>
</dbReference>
<evidence type="ECO:0000313" key="6">
    <source>
        <dbReference type="Proteomes" id="UP001500840"/>
    </source>
</evidence>
<dbReference type="Gene3D" id="2.60.40.380">
    <property type="entry name" value="Purple acid phosphatase-like, N-terminal"/>
    <property type="match status" value="1"/>
</dbReference>
<dbReference type="Gene3D" id="2.130.10.10">
    <property type="entry name" value="YVTN repeat-like/Quinoprotein amine dehydrogenase"/>
    <property type="match status" value="1"/>
</dbReference>
<keyword evidence="2" id="KW-1133">Transmembrane helix</keyword>
<protein>
    <recommendedName>
        <fullName evidence="7">6-phosphogluconolactonase</fullName>
    </recommendedName>
</protein>
<dbReference type="SUPFAM" id="SSF51004">
    <property type="entry name" value="C-terminal (heme d1) domain of cytochrome cd1-nitrite reductase"/>
    <property type="match status" value="1"/>
</dbReference>
<evidence type="ECO:0000259" key="3">
    <source>
        <dbReference type="Pfam" id="PF09423"/>
    </source>
</evidence>
<organism evidence="5 6">
    <name type="scientific">Novipirellula rosea</name>
    <dbReference type="NCBI Taxonomy" id="1031540"/>
    <lineage>
        <taxon>Bacteria</taxon>
        <taxon>Pseudomonadati</taxon>
        <taxon>Planctomycetota</taxon>
        <taxon>Planctomycetia</taxon>
        <taxon>Pirellulales</taxon>
        <taxon>Pirellulaceae</taxon>
        <taxon>Novipirellula</taxon>
    </lineage>
</organism>
<dbReference type="SUPFAM" id="SSF49363">
    <property type="entry name" value="Purple acid phosphatase, N-terminal domain"/>
    <property type="match status" value="1"/>
</dbReference>
<dbReference type="CDD" id="cd07389">
    <property type="entry name" value="MPP_PhoD"/>
    <property type="match status" value="1"/>
</dbReference>
<dbReference type="Pfam" id="PF09423">
    <property type="entry name" value="PhoD"/>
    <property type="match status" value="1"/>
</dbReference>
<dbReference type="EMBL" id="BAABGA010000006">
    <property type="protein sequence ID" value="GAA4444566.1"/>
    <property type="molecule type" value="Genomic_DNA"/>
</dbReference>